<evidence type="ECO:0000259" key="2">
    <source>
        <dbReference type="Pfam" id="PF08327"/>
    </source>
</evidence>
<evidence type="ECO:0000256" key="1">
    <source>
        <dbReference type="ARBA" id="ARBA00006817"/>
    </source>
</evidence>
<proteinExistence type="inferred from homology"/>
<protein>
    <submittedName>
        <fullName evidence="3">Uncharacterized conserved protein YndB, AHSA1/START domain</fullName>
    </submittedName>
</protein>
<sequence>MTAGKFKVDVSLDSTVEGQPVLRFRRRFSHDVERLWRALSEDSELSAWFPCAVRLEQQVGGIVEFRFPDEEPDQGKVLELDPPHLLAFSWDQEVLRWRLQPDAGGSLLMLTNTIQDPAKIANVAAGWHGCLEQLAAFLDGSAGDTGQSHEQLVRHYSQALGQ</sequence>
<feature type="domain" description="Activator of Hsp90 ATPase homologue 1/2-like C-terminal" evidence="2">
    <location>
        <begin position="31"/>
        <end position="138"/>
    </location>
</feature>
<dbReference type="InterPro" id="IPR013538">
    <property type="entry name" value="ASHA1/2-like_C"/>
</dbReference>
<dbReference type="KEGG" id="acry:AC20117_02430"/>
<dbReference type="Proteomes" id="UP000181917">
    <property type="component" value="Unassembled WGS sequence"/>
</dbReference>
<keyword evidence="4" id="KW-1185">Reference proteome</keyword>
<dbReference type="EMBL" id="FNKH01000002">
    <property type="protein sequence ID" value="SDQ90061.1"/>
    <property type="molecule type" value="Genomic_DNA"/>
</dbReference>
<dbReference type="RefSeq" id="WP_074701137.1">
    <property type="nucleotide sequence ID" value="NZ_CP018863.1"/>
</dbReference>
<organism evidence="3 4">
    <name type="scientific">Crystallibacter crystallopoietes</name>
    <dbReference type="NCBI Taxonomy" id="37928"/>
    <lineage>
        <taxon>Bacteria</taxon>
        <taxon>Bacillati</taxon>
        <taxon>Actinomycetota</taxon>
        <taxon>Actinomycetes</taxon>
        <taxon>Micrococcales</taxon>
        <taxon>Micrococcaceae</taxon>
        <taxon>Crystallibacter</taxon>
    </lineage>
</organism>
<reference evidence="3 4" key="1">
    <citation type="submission" date="2016-10" db="EMBL/GenBank/DDBJ databases">
        <authorList>
            <person name="de Groot N.N."/>
        </authorList>
    </citation>
    <scope>NUCLEOTIDE SEQUENCE [LARGE SCALE GENOMIC DNA]</scope>
    <source>
        <strain evidence="3 4">DSM 20117</strain>
    </source>
</reference>
<dbReference type="AlphaFoldDB" id="A0A1H1EMR1"/>
<evidence type="ECO:0000313" key="3">
    <source>
        <dbReference type="EMBL" id="SDQ90061.1"/>
    </source>
</evidence>
<accession>A0A1H1EMR1</accession>
<dbReference type="Pfam" id="PF08327">
    <property type="entry name" value="AHSA1"/>
    <property type="match status" value="1"/>
</dbReference>
<name>A0A1H1EMR1_9MICC</name>
<evidence type="ECO:0000313" key="4">
    <source>
        <dbReference type="Proteomes" id="UP000181917"/>
    </source>
</evidence>
<gene>
    <name evidence="3" type="ORF">SAMN04489742_3009</name>
</gene>
<dbReference type="OrthoDB" id="9803476at2"/>
<dbReference type="Gene3D" id="3.30.530.20">
    <property type="match status" value="1"/>
</dbReference>
<dbReference type="InterPro" id="IPR023393">
    <property type="entry name" value="START-like_dom_sf"/>
</dbReference>
<dbReference type="CDD" id="cd08899">
    <property type="entry name" value="SRPBCC_CalC_Aha1-like_6"/>
    <property type="match status" value="1"/>
</dbReference>
<comment type="similarity">
    <text evidence="1">Belongs to the AHA1 family.</text>
</comment>
<dbReference type="SUPFAM" id="SSF55961">
    <property type="entry name" value="Bet v1-like"/>
    <property type="match status" value="1"/>
</dbReference>
<dbReference type="STRING" id="37928.SAMN04489742_3009"/>